<feature type="signal peptide" evidence="2">
    <location>
        <begin position="1"/>
        <end position="24"/>
    </location>
</feature>
<dbReference type="Proteomes" id="UP000195455">
    <property type="component" value="Unassembled WGS sequence"/>
</dbReference>
<keyword evidence="1" id="KW-1133">Transmembrane helix</keyword>
<dbReference type="RefSeq" id="WP_087988573.1">
    <property type="nucleotide sequence ID" value="NZ_NFHM01000001.1"/>
</dbReference>
<evidence type="ECO:0008006" key="5">
    <source>
        <dbReference type="Google" id="ProtNLM"/>
    </source>
</evidence>
<feature type="chain" id="PRO_5012395729" description="DUF3324 domain-containing protein" evidence="2">
    <location>
        <begin position="25"/>
        <end position="289"/>
    </location>
</feature>
<name>A0A1Y3UAR7_9FIRM</name>
<dbReference type="Gene3D" id="2.60.40.3680">
    <property type="match status" value="1"/>
</dbReference>
<evidence type="ECO:0000313" key="3">
    <source>
        <dbReference type="EMBL" id="OUN45906.1"/>
    </source>
</evidence>
<gene>
    <name evidence="3" type="ORF">B5G26_02495</name>
</gene>
<dbReference type="EMBL" id="NFHM01000001">
    <property type="protein sequence ID" value="OUN45906.1"/>
    <property type="molecule type" value="Genomic_DNA"/>
</dbReference>
<keyword evidence="1" id="KW-0472">Membrane</keyword>
<sequence length="289" mass="32972">MRKKSLIFVVLLAFVCMVPQRAFANMAAPEDADVGSAITFEKNDEIAVLSEDLEIVVKGPDAHITATYEMKNTTDEALSISSMFLSPNMEERGVTVTVNGKQADVSVQRYGMNGSTKIVTDDWRYAVLTTEEVANLDPDRTVDTVTFQMDFQPQETYSVVVSYDYNLGGYPELDFNAKRGELEYYLAPAAMWKDFSDLTIRLYLDQDMPVLVESSLPFEKVAEREYVYTSDTLPEENLRITIDENGFQNFISTLKSPYFQMTLRFFAPFIIFVVVVVILIHVWRKRRKS</sequence>
<dbReference type="AlphaFoldDB" id="A0A1Y3UAR7"/>
<keyword evidence="1" id="KW-0812">Transmembrane</keyword>
<evidence type="ECO:0000256" key="1">
    <source>
        <dbReference type="SAM" id="Phobius"/>
    </source>
</evidence>
<protein>
    <recommendedName>
        <fullName evidence="5">DUF3324 domain-containing protein</fullName>
    </recommendedName>
</protein>
<keyword evidence="2" id="KW-0732">Signal</keyword>
<feature type="transmembrane region" description="Helical" evidence="1">
    <location>
        <begin position="265"/>
        <end position="283"/>
    </location>
</feature>
<evidence type="ECO:0000256" key="2">
    <source>
        <dbReference type="SAM" id="SignalP"/>
    </source>
</evidence>
<proteinExistence type="predicted"/>
<organism evidence="3 4">
    <name type="scientific">Anaerotignum lactatifermentans</name>
    <dbReference type="NCBI Taxonomy" id="160404"/>
    <lineage>
        <taxon>Bacteria</taxon>
        <taxon>Bacillati</taxon>
        <taxon>Bacillota</taxon>
        <taxon>Clostridia</taxon>
        <taxon>Lachnospirales</taxon>
        <taxon>Anaerotignaceae</taxon>
        <taxon>Anaerotignum</taxon>
    </lineage>
</organism>
<comment type="caution">
    <text evidence="3">The sequence shown here is derived from an EMBL/GenBank/DDBJ whole genome shotgun (WGS) entry which is preliminary data.</text>
</comment>
<reference evidence="4" key="1">
    <citation type="submission" date="2017-04" db="EMBL/GenBank/DDBJ databases">
        <title>Function of individual gut microbiota members based on whole genome sequencing of pure cultures obtained from chicken caecum.</title>
        <authorList>
            <person name="Medvecky M."/>
            <person name="Cejkova D."/>
            <person name="Polansky O."/>
            <person name="Karasova D."/>
            <person name="Kubasova T."/>
            <person name="Cizek A."/>
            <person name="Rychlik I."/>
        </authorList>
    </citation>
    <scope>NUCLEOTIDE SEQUENCE [LARGE SCALE GENOMIC DNA]</scope>
    <source>
        <strain evidence="4">An75</strain>
    </source>
</reference>
<accession>A0A1Y3UAR7</accession>
<evidence type="ECO:0000313" key="4">
    <source>
        <dbReference type="Proteomes" id="UP000195455"/>
    </source>
</evidence>